<dbReference type="Pfam" id="PF00156">
    <property type="entry name" value="Pribosyltran"/>
    <property type="match status" value="1"/>
</dbReference>
<dbReference type="RefSeq" id="WP_069988195.1">
    <property type="nucleotide sequence ID" value="NZ_JACOQK010000001.1"/>
</dbReference>
<comment type="caution">
    <text evidence="3">The sequence shown here is derived from an EMBL/GenBank/DDBJ whole genome shotgun (WGS) entry which is preliminary data.</text>
</comment>
<evidence type="ECO:0000259" key="2">
    <source>
        <dbReference type="Pfam" id="PF00156"/>
    </source>
</evidence>
<dbReference type="InterPro" id="IPR051910">
    <property type="entry name" value="ComF/GntX_DNA_util-trans"/>
</dbReference>
<dbReference type="EMBL" id="JACOQK010000001">
    <property type="protein sequence ID" value="MBC5786569.1"/>
    <property type="molecule type" value="Genomic_DNA"/>
</dbReference>
<keyword evidence="4" id="KW-1185">Reference proteome</keyword>
<evidence type="ECO:0000256" key="1">
    <source>
        <dbReference type="ARBA" id="ARBA00008007"/>
    </source>
</evidence>
<dbReference type="Gene3D" id="3.40.50.2020">
    <property type="match status" value="1"/>
</dbReference>
<dbReference type="PANTHER" id="PTHR47505:SF1">
    <property type="entry name" value="DNA UTILIZATION PROTEIN YHGH"/>
    <property type="match status" value="1"/>
</dbReference>
<protein>
    <submittedName>
        <fullName evidence="3">ComF family protein</fullName>
    </submittedName>
</protein>
<dbReference type="PANTHER" id="PTHR47505">
    <property type="entry name" value="DNA UTILIZATION PROTEIN YHGH"/>
    <property type="match status" value="1"/>
</dbReference>
<sequence>MSWMEWIYPRRCILCDKVIPEGTCCIQCGEKQKILQFQYEIMDCKWIQQYTAVYWYVGPIRKAVLDCKFHDQLYHKRQFIECIVQKLKFTNKNFDGILAIPSYRGNHNDVNLSHLLAKGISRQLKIPYLSKALIKVKQTQKQHDLPYEQRRRNLLNCFQADQQMVQGKHILLVDDIITTGSTLAECAKVLYQSGASSVFSAVFAATPPKNYNIMNLLEE</sequence>
<comment type="similarity">
    <text evidence="1">Belongs to the ComF/GntX family.</text>
</comment>
<evidence type="ECO:0000313" key="3">
    <source>
        <dbReference type="EMBL" id="MBC5786569.1"/>
    </source>
</evidence>
<name>A0ABR7INC6_9CLOT</name>
<reference evidence="3 4" key="1">
    <citation type="submission" date="2020-08" db="EMBL/GenBank/DDBJ databases">
        <title>Genome public.</title>
        <authorList>
            <person name="Liu C."/>
            <person name="Sun Q."/>
        </authorList>
    </citation>
    <scope>NUCLEOTIDE SEQUENCE [LARGE SCALE GENOMIC DNA]</scope>
    <source>
        <strain evidence="3 4">NSJ-27</strain>
    </source>
</reference>
<feature type="domain" description="Phosphoribosyltransferase" evidence="2">
    <location>
        <begin position="115"/>
        <end position="207"/>
    </location>
</feature>
<dbReference type="SUPFAM" id="SSF53271">
    <property type="entry name" value="PRTase-like"/>
    <property type="match status" value="1"/>
</dbReference>
<dbReference type="Proteomes" id="UP000649151">
    <property type="component" value="Unassembled WGS sequence"/>
</dbReference>
<organism evidence="3 4">
    <name type="scientific">Clostridium facile</name>
    <dbReference type="NCBI Taxonomy" id="2763035"/>
    <lineage>
        <taxon>Bacteria</taxon>
        <taxon>Bacillati</taxon>
        <taxon>Bacillota</taxon>
        <taxon>Clostridia</taxon>
        <taxon>Eubacteriales</taxon>
        <taxon>Clostridiaceae</taxon>
        <taxon>Clostridium</taxon>
    </lineage>
</organism>
<dbReference type="InterPro" id="IPR000836">
    <property type="entry name" value="PRTase_dom"/>
</dbReference>
<accession>A0ABR7INC6</accession>
<gene>
    <name evidence="3" type="ORF">H8Z77_00820</name>
</gene>
<dbReference type="CDD" id="cd06223">
    <property type="entry name" value="PRTases_typeI"/>
    <property type="match status" value="1"/>
</dbReference>
<evidence type="ECO:0000313" key="4">
    <source>
        <dbReference type="Proteomes" id="UP000649151"/>
    </source>
</evidence>
<proteinExistence type="inferred from homology"/>
<dbReference type="InterPro" id="IPR029057">
    <property type="entry name" value="PRTase-like"/>
</dbReference>